<accession>A0A926GGV7</accession>
<evidence type="ECO:0000313" key="3">
    <source>
        <dbReference type="Proteomes" id="UP000608594"/>
    </source>
</evidence>
<evidence type="ECO:0000313" key="2">
    <source>
        <dbReference type="EMBL" id="MBC9247049.1"/>
    </source>
</evidence>
<protein>
    <submittedName>
        <fullName evidence="2">Uncharacterized protein</fullName>
    </submittedName>
</protein>
<keyword evidence="3" id="KW-1185">Reference proteome</keyword>
<proteinExistence type="predicted"/>
<name>A0A926GGV7_9RHOB</name>
<evidence type="ECO:0000256" key="1">
    <source>
        <dbReference type="SAM" id="Phobius"/>
    </source>
</evidence>
<keyword evidence="1" id="KW-0812">Transmembrane</keyword>
<organism evidence="2 3">
    <name type="scientific">Paracoccus amoyensis</name>
    <dbReference type="NCBI Taxonomy" id="2760093"/>
    <lineage>
        <taxon>Bacteria</taxon>
        <taxon>Pseudomonadati</taxon>
        <taxon>Pseudomonadota</taxon>
        <taxon>Alphaproteobacteria</taxon>
        <taxon>Rhodobacterales</taxon>
        <taxon>Paracoccaceae</taxon>
        <taxon>Paracoccus</taxon>
    </lineage>
</organism>
<dbReference type="EMBL" id="JACOQL010000003">
    <property type="protein sequence ID" value="MBC9247049.1"/>
    <property type="molecule type" value="Genomic_DNA"/>
</dbReference>
<dbReference type="AlphaFoldDB" id="A0A926GGV7"/>
<dbReference type="Proteomes" id="UP000608594">
    <property type="component" value="Unassembled WGS sequence"/>
</dbReference>
<sequence length="52" mass="6049">MPMGLWVFGWIIWRMFFVAAPEAQIMGLVLSSAFQIMRQAMNERRVQSAHAH</sequence>
<keyword evidence="1" id="KW-0472">Membrane</keyword>
<feature type="transmembrane region" description="Helical" evidence="1">
    <location>
        <begin position="12"/>
        <end position="34"/>
    </location>
</feature>
<comment type="caution">
    <text evidence="2">The sequence shown here is derived from an EMBL/GenBank/DDBJ whole genome shotgun (WGS) entry which is preliminary data.</text>
</comment>
<keyword evidence="1" id="KW-1133">Transmembrane helix</keyword>
<reference evidence="2" key="1">
    <citation type="submission" date="2020-08" db="EMBL/GenBank/DDBJ databases">
        <title>Paracoccus amoyensis sp. nov., isolated from the surface seawater at coast of Xiamen, Fujian.</title>
        <authorList>
            <person name="Lyu L."/>
        </authorList>
    </citation>
    <scope>NUCLEOTIDE SEQUENCE</scope>
    <source>
        <strain evidence="2">11-3</strain>
    </source>
</reference>
<gene>
    <name evidence="2" type="ORF">H4P12_10030</name>
</gene>